<protein>
    <submittedName>
        <fullName evidence="1">Uncharacterized protein</fullName>
    </submittedName>
</protein>
<dbReference type="AlphaFoldDB" id="A0AAW1E2J5"/>
<proteinExistence type="predicted"/>
<dbReference type="Proteomes" id="UP001488805">
    <property type="component" value="Unassembled WGS sequence"/>
</dbReference>
<sequence length="81" mass="8660">MLHQAELLFLTSTPPTVDVVSSRRRELDSMQQVVSCCELDSTPKSGVLFVVQSSSKSCLGSALGMLPLAAPRRPLALAPFS</sequence>
<keyword evidence="2" id="KW-1185">Reference proteome</keyword>
<organism evidence="1 2">
    <name type="scientific">Zoarces viviparus</name>
    <name type="common">Viviparous eelpout</name>
    <name type="synonym">Blennius viviparus</name>
    <dbReference type="NCBI Taxonomy" id="48416"/>
    <lineage>
        <taxon>Eukaryota</taxon>
        <taxon>Metazoa</taxon>
        <taxon>Chordata</taxon>
        <taxon>Craniata</taxon>
        <taxon>Vertebrata</taxon>
        <taxon>Euteleostomi</taxon>
        <taxon>Actinopterygii</taxon>
        <taxon>Neopterygii</taxon>
        <taxon>Teleostei</taxon>
        <taxon>Neoteleostei</taxon>
        <taxon>Acanthomorphata</taxon>
        <taxon>Eupercaria</taxon>
        <taxon>Perciformes</taxon>
        <taxon>Cottioidei</taxon>
        <taxon>Zoarcales</taxon>
        <taxon>Zoarcidae</taxon>
        <taxon>Zoarcinae</taxon>
        <taxon>Zoarces</taxon>
    </lineage>
</organism>
<dbReference type="EMBL" id="JBCEZU010000575">
    <property type="protein sequence ID" value="KAK9516398.1"/>
    <property type="molecule type" value="Genomic_DNA"/>
</dbReference>
<reference evidence="1 2" key="1">
    <citation type="journal article" date="2024" name="Genome Biol. Evol.">
        <title>Chromosome-level genome assembly of the viviparous eelpout Zoarces viviparus.</title>
        <authorList>
            <person name="Fuhrmann N."/>
            <person name="Brasseur M.V."/>
            <person name="Bakowski C.E."/>
            <person name="Podsiadlowski L."/>
            <person name="Prost S."/>
            <person name="Krehenwinkel H."/>
            <person name="Mayer C."/>
        </authorList>
    </citation>
    <scope>NUCLEOTIDE SEQUENCE [LARGE SCALE GENOMIC DNA]</scope>
    <source>
        <strain evidence="1">NO-MEL_2022_Ind0_liver</strain>
    </source>
</reference>
<evidence type="ECO:0000313" key="2">
    <source>
        <dbReference type="Proteomes" id="UP001488805"/>
    </source>
</evidence>
<comment type="caution">
    <text evidence="1">The sequence shown here is derived from an EMBL/GenBank/DDBJ whole genome shotgun (WGS) entry which is preliminary data.</text>
</comment>
<evidence type="ECO:0000313" key="1">
    <source>
        <dbReference type="EMBL" id="KAK9516398.1"/>
    </source>
</evidence>
<gene>
    <name evidence="1" type="ORF">VZT92_024331</name>
</gene>
<accession>A0AAW1E2J5</accession>
<name>A0AAW1E2J5_ZOAVI</name>